<protein>
    <submittedName>
        <fullName evidence="1">Uncharacterized protein</fullName>
    </submittedName>
</protein>
<dbReference type="AlphaFoldDB" id="Q2L272"/>
<dbReference type="eggNOG" id="COG4737">
    <property type="taxonomic scope" value="Bacteria"/>
</dbReference>
<dbReference type="InterPro" id="IPR009387">
    <property type="entry name" value="HigB-2"/>
</dbReference>
<gene>
    <name evidence="1" type="ordered locus">BAV1487</name>
</gene>
<dbReference type="OrthoDB" id="197283at2"/>
<evidence type="ECO:0000313" key="2">
    <source>
        <dbReference type="Proteomes" id="UP000001977"/>
    </source>
</evidence>
<accession>Q2L272</accession>
<organism evidence="1 2">
    <name type="scientific">Bordetella avium (strain 197N)</name>
    <dbReference type="NCBI Taxonomy" id="360910"/>
    <lineage>
        <taxon>Bacteria</taxon>
        <taxon>Pseudomonadati</taxon>
        <taxon>Pseudomonadota</taxon>
        <taxon>Betaproteobacteria</taxon>
        <taxon>Burkholderiales</taxon>
        <taxon>Alcaligenaceae</taxon>
        <taxon>Bordetella</taxon>
    </lineage>
</organism>
<dbReference type="PIRSF" id="PIRSF039032">
    <property type="entry name" value="HigB-2"/>
    <property type="match status" value="1"/>
</dbReference>
<dbReference type="KEGG" id="bav:BAV1487"/>
<dbReference type="HOGENOM" id="CLU_110687_1_2_4"/>
<evidence type="ECO:0000313" key="1">
    <source>
        <dbReference type="EMBL" id="CAJ49100.1"/>
    </source>
</evidence>
<dbReference type="Proteomes" id="UP000001977">
    <property type="component" value="Chromosome"/>
</dbReference>
<dbReference type="EMBL" id="AM167904">
    <property type="protein sequence ID" value="CAJ49100.1"/>
    <property type="molecule type" value="Genomic_DNA"/>
</dbReference>
<dbReference type="RefSeq" id="WP_012417164.1">
    <property type="nucleotide sequence ID" value="NC_010645.1"/>
</dbReference>
<reference evidence="1 2" key="1">
    <citation type="journal article" date="2006" name="J. Bacteriol.">
        <title>Comparison of the genome sequence of the poultry pathogen Bordetella avium with those of B. bronchiseptica, B. pertussis, and B. parapertussis reveals extensive diversity in surface structures associated with host interaction.</title>
        <authorList>
            <person name="Sebaihia M."/>
            <person name="Preston A."/>
            <person name="Maskell D.J."/>
            <person name="Kuzmiak H."/>
            <person name="Connell T.D."/>
            <person name="King N.D."/>
            <person name="Orndorff P.E."/>
            <person name="Miyamoto D.M."/>
            <person name="Thomson N.R."/>
            <person name="Harris D."/>
            <person name="Goble A."/>
            <person name="Lord A."/>
            <person name="Murphy L."/>
            <person name="Quail M.A."/>
            <person name="Rutter S."/>
            <person name="Squares R."/>
            <person name="Squares S."/>
            <person name="Woodward J."/>
            <person name="Parkhill J."/>
            <person name="Temple L.M."/>
        </authorList>
    </citation>
    <scope>NUCLEOTIDE SEQUENCE [LARGE SCALE GENOMIC DNA]</scope>
    <source>
        <strain evidence="1 2">197N</strain>
    </source>
</reference>
<proteinExistence type="predicted"/>
<keyword evidence="2" id="KW-1185">Reference proteome</keyword>
<dbReference type="STRING" id="360910.BAV1487"/>
<name>Q2L272_BORA1</name>
<sequence>MPPTIIETPTFQKQAGKLWSSSEQQEFIDWIAVHPASGRAIPGVGGARQVRWRRTLKSCEAKIIYFHLPEDHALLLVAVYAKATLRTSGSSPLEMDDMR</sequence>